<evidence type="ECO:0000313" key="3">
    <source>
        <dbReference type="Proteomes" id="UP000749559"/>
    </source>
</evidence>
<keyword evidence="1" id="KW-0812">Transmembrane</keyword>
<comment type="caution">
    <text evidence="2">The sequence shown here is derived from an EMBL/GenBank/DDBJ whole genome shotgun (WGS) entry which is preliminary data.</text>
</comment>
<feature type="non-terminal residue" evidence="2">
    <location>
        <position position="1"/>
    </location>
</feature>
<organism evidence="2 3">
    <name type="scientific">Owenia fusiformis</name>
    <name type="common">Polychaete worm</name>
    <dbReference type="NCBI Taxonomy" id="6347"/>
    <lineage>
        <taxon>Eukaryota</taxon>
        <taxon>Metazoa</taxon>
        <taxon>Spiralia</taxon>
        <taxon>Lophotrochozoa</taxon>
        <taxon>Annelida</taxon>
        <taxon>Polychaeta</taxon>
        <taxon>Sedentaria</taxon>
        <taxon>Canalipalpata</taxon>
        <taxon>Sabellida</taxon>
        <taxon>Oweniida</taxon>
        <taxon>Oweniidae</taxon>
        <taxon>Owenia</taxon>
    </lineage>
</organism>
<accession>A0A8S4NJV0</accession>
<feature type="transmembrane region" description="Helical" evidence="1">
    <location>
        <begin position="259"/>
        <end position="282"/>
    </location>
</feature>
<reference evidence="2" key="1">
    <citation type="submission" date="2022-03" db="EMBL/GenBank/DDBJ databases">
        <authorList>
            <person name="Martin C."/>
        </authorList>
    </citation>
    <scope>NUCLEOTIDE SEQUENCE</scope>
</reference>
<evidence type="ECO:0000313" key="2">
    <source>
        <dbReference type="EMBL" id="CAH1781477.1"/>
    </source>
</evidence>
<dbReference type="EMBL" id="CAIIXF020000004">
    <property type="protein sequence ID" value="CAH1781477.1"/>
    <property type="molecule type" value="Genomic_DNA"/>
</dbReference>
<dbReference type="AlphaFoldDB" id="A0A8S4NJV0"/>
<keyword evidence="3" id="KW-1185">Reference proteome</keyword>
<keyword evidence="1" id="KW-1133">Transmembrane helix</keyword>
<evidence type="ECO:0000256" key="1">
    <source>
        <dbReference type="SAM" id="Phobius"/>
    </source>
</evidence>
<sequence length="397" mass="46548">GNCSHNNYQLIGRGLQLNSRCEIIRIQQEKKVKHQSLELCLNSACNRRSNLVIYKYYYKQGYYSCSMYKCATNADGSDWDYRWEKGLEQHPTSVYALPHHSIPRCHNSYFIRRPWDRNRKSYANCYNSIYLMVDDIETCMKNACDKKANVLDYFIDNRTCRIMNCNWKWKTWENFYFSEILRLRFSDTMVTYTLSSQVTRWESTITTTTLHYDKTGSPTIQEISTRNIENVLETGNETFTSFTDLKEQIESQDPFFKRLTMILIGMVAIFLGLSTVAVAYIITQRCRKRGQPISRNVSTNSSDHSFRGFPIRSSAISTVRNSWISSYISGYAYIDESMMLQRIPYLYQNDDAALSRHETGGIFRQNGRIVPVENNDMHEAIPLRELQHQNNEPQRQL</sequence>
<keyword evidence="1" id="KW-0472">Membrane</keyword>
<protein>
    <submittedName>
        <fullName evidence="2">Uncharacterized protein</fullName>
    </submittedName>
</protein>
<proteinExistence type="predicted"/>
<dbReference type="Proteomes" id="UP000749559">
    <property type="component" value="Unassembled WGS sequence"/>
</dbReference>
<name>A0A8S4NJV0_OWEFU</name>
<gene>
    <name evidence="2" type="ORF">OFUS_LOCUS8051</name>
</gene>